<comment type="similarity">
    <text evidence="1 4">Belongs to the eukaryotic ribosomal protein eL8 family.</text>
</comment>
<dbReference type="PANTHER" id="PTHR23105">
    <property type="entry name" value="RIBOSOMAL PROTEIN L7AE FAMILY MEMBER"/>
    <property type="match status" value="1"/>
</dbReference>
<name>A0ABQ8FP23_9FUNG</name>
<dbReference type="InterPro" id="IPR004038">
    <property type="entry name" value="Ribosomal_eL8/eL30/eS12/Gad45"/>
</dbReference>
<dbReference type="PRINTS" id="PR00881">
    <property type="entry name" value="L7ARS6FAMILY"/>
</dbReference>
<dbReference type="Pfam" id="PF01248">
    <property type="entry name" value="Ribosomal_L7Ae"/>
    <property type="match status" value="1"/>
</dbReference>
<dbReference type="Gene3D" id="3.30.1330.30">
    <property type="match status" value="1"/>
</dbReference>
<dbReference type="Proteomes" id="UP001648503">
    <property type="component" value="Unassembled WGS sequence"/>
</dbReference>
<evidence type="ECO:0000256" key="2">
    <source>
        <dbReference type="ARBA" id="ARBA00022980"/>
    </source>
</evidence>
<reference evidence="6 7" key="1">
    <citation type="submission" date="2021-02" db="EMBL/GenBank/DDBJ databases">
        <title>Variation within the Batrachochytrium salamandrivorans European outbreak.</title>
        <authorList>
            <person name="Kelly M."/>
            <person name="Pasmans F."/>
            <person name="Shea T.P."/>
            <person name="Munoz J.F."/>
            <person name="Carranza S."/>
            <person name="Cuomo C.A."/>
            <person name="Martel A."/>
        </authorList>
    </citation>
    <scope>NUCLEOTIDE SEQUENCE [LARGE SCALE GENOMIC DNA]</scope>
    <source>
        <strain evidence="6 7">AMFP18/2</strain>
    </source>
</reference>
<dbReference type="InterPro" id="IPR001921">
    <property type="entry name" value="Ribosomal_eL8_euk"/>
</dbReference>
<dbReference type="InterPro" id="IPR050257">
    <property type="entry name" value="eL8/uL1-like"/>
</dbReference>
<sequence length="263" mass="29039">MAPKSVSKKVAPAPLAAKKGAAKTTKVVNPLLEKRARNYGIGQDILHKRNMSRYVKFPEYVRLQRQKAILKQRLKVPPAINQFTKTLDKNTATQAFRLLNKYRPETKIEKRARLTAAAETVAAGKKVDQGKKPVVVKYGINHITALVEAKKAQLVVIADDVDPIELVIWLPALCRKMGVPYCIVKSKSRLGTVVHKKTATALVITEVKAEDKSELAALVSAVKANFNDKSEEIRRTWGGGIMGQKSNNKTAKQARAAAREIKV</sequence>
<keyword evidence="2 4" id="KW-0689">Ribosomal protein</keyword>
<dbReference type="InterPro" id="IPR004037">
    <property type="entry name" value="Ribosomal_eL8-like_CS"/>
</dbReference>
<feature type="domain" description="Ribosomal protein eL8/eL30/eS12/Gadd45" evidence="5">
    <location>
        <begin position="125"/>
        <end position="214"/>
    </location>
</feature>
<evidence type="ECO:0000313" key="6">
    <source>
        <dbReference type="EMBL" id="KAH6601329.1"/>
    </source>
</evidence>
<comment type="function">
    <text evidence="4">Component of the ribosome.</text>
</comment>
<accession>A0ABQ8FP23</accession>
<gene>
    <name evidence="6" type="ORF">BASA50_001679</name>
</gene>
<dbReference type="InterPro" id="IPR018492">
    <property type="entry name" value="Ribosomal_eL8/Nhp2"/>
</dbReference>
<protein>
    <recommendedName>
        <fullName evidence="4">60S ribosomal protein L8</fullName>
    </recommendedName>
</protein>
<evidence type="ECO:0000256" key="3">
    <source>
        <dbReference type="ARBA" id="ARBA00023274"/>
    </source>
</evidence>
<keyword evidence="3 4" id="KW-0687">Ribonucleoprotein</keyword>
<organism evidence="6 7">
    <name type="scientific">Batrachochytrium salamandrivorans</name>
    <dbReference type="NCBI Taxonomy" id="1357716"/>
    <lineage>
        <taxon>Eukaryota</taxon>
        <taxon>Fungi</taxon>
        <taxon>Fungi incertae sedis</taxon>
        <taxon>Chytridiomycota</taxon>
        <taxon>Chytridiomycota incertae sedis</taxon>
        <taxon>Chytridiomycetes</taxon>
        <taxon>Rhizophydiales</taxon>
        <taxon>Rhizophydiales incertae sedis</taxon>
        <taxon>Batrachochytrium</taxon>
    </lineage>
</organism>
<dbReference type="SUPFAM" id="SSF55315">
    <property type="entry name" value="L30e-like"/>
    <property type="match status" value="1"/>
</dbReference>
<proteinExistence type="inferred from homology"/>
<keyword evidence="7" id="KW-1185">Reference proteome</keyword>
<evidence type="ECO:0000256" key="1">
    <source>
        <dbReference type="ARBA" id="ARBA00007337"/>
    </source>
</evidence>
<comment type="caution">
    <text evidence="6">The sequence shown here is derived from an EMBL/GenBank/DDBJ whole genome shotgun (WGS) entry which is preliminary data.</text>
</comment>
<evidence type="ECO:0000313" key="7">
    <source>
        <dbReference type="Proteomes" id="UP001648503"/>
    </source>
</evidence>
<evidence type="ECO:0000259" key="5">
    <source>
        <dbReference type="Pfam" id="PF01248"/>
    </source>
</evidence>
<evidence type="ECO:0000256" key="4">
    <source>
        <dbReference type="RuleBase" id="RU367042"/>
    </source>
</evidence>
<dbReference type="PRINTS" id="PR00882">
    <property type="entry name" value="RIBOSOMALL7A"/>
</dbReference>
<dbReference type="PROSITE" id="PS01082">
    <property type="entry name" value="RIBOSOMAL_L7AE"/>
    <property type="match status" value="1"/>
</dbReference>
<dbReference type="InterPro" id="IPR029064">
    <property type="entry name" value="Ribosomal_eL30-like_sf"/>
</dbReference>
<dbReference type="EMBL" id="JAFCIX010000014">
    <property type="protein sequence ID" value="KAH6601329.1"/>
    <property type="molecule type" value="Genomic_DNA"/>
</dbReference>